<dbReference type="PANTHER" id="PTHR12461:SF105">
    <property type="entry name" value="HYPOXIA-INDUCIBLE FACTOR 1-ALPHA INHIBITOR"/>
    <property type="match status" value="1"/>
</dbReference>
<dbReference type="PROSITE" id="PS51184">
    <property type="entry name" value="JMJC"/>
    <property type="match status" value="1"/>
</dbReference>
<dbReference type="Proteomes" id="UP000054558">
    <property type="component" value="Unassembled WGS sequence"/>
</dbReference>
<keyword evidence="4" id="KW-0479">Metal-binding</keyword>
<dbReference type="SUPFAM" id="SSF51197">
    <property type="entry name" value="Clavaminate synthase-like"/>
    <property type="match status" value="1"/>
</dbReference>
<keyword evidence="5" id="KW-0223">Dioxygenase</keyword>
<dbReference type="Gene3D" id="2.60.120.650">
    <property type="entry name" value="Cupin"/>
    <property type="match status" value="1"/>
</dbReference>
<evidence type="ECO:0000256" key="7">
    <source>
        <dbReference type="ARBA" id="ARBA00023004"/>
    </source>
</evidence>
<dbReference type="InterPro" id="IPR003347">
    <property type="entry name" value="JmjC_dom"/>
</dbReference>
<evidence type="ECO:0000313" key="12">
    <source>
        <dbReference type="Proteomes" id="UP000054558"/>
    </source>
</evidence>
<dbReference type="PANTHER" id="PTHR12461">
    <property type="entry name" value="HYPOXIA-INDUCIBLE FACTOR 1 ALPHA INHIBITOR-RELATED"/>
    <property type="match status" value="1"/>
</dbReference>
<gene>
    <name evidence="11" type="ORF">KFL_005580040</name>
</gene>
<keyword evidence="12" id="KW-1185">Reference proteome</keyword>
<dbReference type="OrthoDB" id="47172at2759"/>
<dbReference type="FunFam" id="2.60.120.650:FF:000029">
    <property type="entry name" value="lysine-specific demethylase JMJ30"/>
    <property type="match status" value="1"/>
</dbReference>
<feature type="domain" description="JmjC" evidence="10">
    <location>
        <begin position="342"/>
        <end position="495"/>
    </location>
</feature>
<dbReference type="GO" id="GO:0005634">
    <property type="term" value="C:nucleus"/>
    <property type="evidence" value="ECO:0007669"/>
    <property type="project" value="UniProtKB-SubCell"/>
</dbReference>
<comment type="subcellular location">
    <subcellularLocation>
        <location evidence="2">Nucleus</location>
    </subcellularLocation>
</comment>
<protein>
    <recommendedName>
        <fullName evidence="10">JmjC domain-containing protein</fullName>
    </recommendedName>
</protein>
<evidence type="ECO:0000256" key="2">
    <source>
        <dbReference type="ARBA" id="ARBA00004123"/>
    </source>
</evidence>
<proteinExistence type="inferred from homology"/>
<evidence type="ECO:0000256" key="6">
    <source>
        <dbReference type="ARBA" id="ARBA00023002"/>
    </source>
</evidence>
<dbReference type="GO" id="GO:0046872">
    <property type="term" value="F:metal ion binding"/>
    <property type="evidence" value="ECO:0007669"/>
    <property type="project" value="UniProtKB-KW"/>
</dbReference>
<dbReference type="SMART" id="SM00558">
    <property type="entry name" value="JmjC"/>
    <property type="match status" value="1"/>
</dbReference>
<keyword evidence="8" id="KW-0539">Nucleus</keyword>
<evidence type="ECO:0000256" key="8">
    <source>
        <dbReference type="ARBA" id="ARBA00023242"/>
    </source>
</evidence>
<sequence length="495" mass="55401">MQEQGGRKLSQDVRVLELCADLITVGGSTCATVLESAASYLAWDLLDQAAMQADVVLDISWEKLHTGPWKDVNVAWRNAYSLAAILTVRSQKLNPDSAARAMRVLDLAVMMGGPLFRPEIDALINQVQALAAEPSRSVNNKHVTKESGLRFEGRFAEDWTKNPSGEAQEGTPVGPSSAEYTKASSEQEATFPEDGLFDTKRVNRVREQGGPSGVALPDVTDAEDERERTDHDRQRKRAKVSSRKIPLPPNSNPCSESIPRRHVPSLEAFLCEHMLAERPVIVTGVVTQWPAFRRWGDLAYLKRVAGLRTVPVEVGETYVAEKWRQELMTMGRFIEMHMEGGERPEERGYLAQHPLFEQIPELRKDIVTPDYCSLGGGEMQSVNAWFGPPGTVTPLHYDPHHNLLAQVVGRKYIRLYAPSASECVYPHTQGMLTNTSRVNLDQVDKGEFPLFATAHFTECVLEAGEVLYIPPRWWHYVTSLSKSFSVSFWWSEGQD</sequence>
<dbReference type="InterPro" id="IPR041667">
    <property type="entry name" value="Cupin_8"/>
</dbReference>
<dbReference type="STRING" id="105231.A0A0U9HKW2"/>
<dbReference type="OMA" id="KASYQEC"/>
<comment type="similarity">
    <text evidence="3">Belongs to the JARID1 histone demethylase family.</text>
</comment>
<dbReference type="InterPro" id="IPR056520">
    <property type="entry name" value="ARM_KDM8_N"/>
</dbReference>
<evidence type="ECO:0000256" key="1">
    <source>
        <dbReference type="ARBA" id="ARBA00001954"/>
    </source>
</evidence>
<dbReference type="Pfam" id="PF24472">
    <property type="entry name" value="ARM_KDM8_N"/>
    <property type="match status" value="1"/>
</dbReference>
<feature type="region of interest" description="Disordered" evidence="9">
    <location>
        <begin position="154"/>
        <end position="259"/>
    </location>
</feature>
<dbReference type="EMBL" id="DF237507">
    <property type="protein sequence ID" value="GAQ89752.1"/>
    <property type="molecule type" value="Genomic_DNA"/>
</dbReference>
<name>A0A0U9HKW2_KLENI</name>
<evidence type="ECO:0000256" key="9">
    <source>
        <dbReference type="SAM" id="MobiDB-lite"/>
    </source>
</evidence>
<reference evidence="11 12" key="1">
    <citation type="journal article" date="2014" name="Nat. Commun.">
        <title>Klebsormidium flaccidum genome reveals primary factors for plant terrestrial adaptation.</title>
        <authorList>
            <person name="Hori K."/>
            <person name="Maruyama F."/>
            <person name="Fujisawa T."/>
            <person name="Togashi T."/>
            <person name="Yamamoto N."/>
            <person name="Seo M."/>
            <person name="Sato S."/>
            <person name="Yamada T."/>
            <person name="Mori H."/>
            <person name="Tajima N."/>
            <person name="Moriyama T."/>
            <person name="Ikeuchi M."/>
            <person name="Watanabe M."/>
            <person name="Wada H."/>
            <person name="Kobayashi K."/>
            <person name="Saito M."/>
            <person name="Masuda T."/>
            <person name="Sasaki-Sekimoto Y."/>
            <person name="Mashiguchi K."/>
            <person name="Awai K."/>
            <person name="Shimojima M."/>
            <person name="Masuda S."/>
            <person name="Iwai M."/>
            <person name="Nobusawa T."/>
            <person name="Narise T."/>
            <person name="Kondo S."/>
            <person name="Saito H."/>
            <person name="Sato R."/>
            <person name="Murakawa M."/>
            <person name="Ihara Y."/>
            <person name="Oshima-Yamada Y."/>
            <person name="Ohtaka K."/>
            <person name="Satoh M."/>
            <person name="Sonobe K."/>
            <person name="Ishii M."/>
            <person name="Ohtani R."/>
            <person name="Kanamori-Sato M."/>
            <person name="Honoki R."/>
            <person name="Miyazaki D."/>
            <person name="Mochizuki H."/>
            <person name="Umetsu J."/>
            <person name="Higashi K."/>
            <person name="Shibata D."/>
            <person name="Kamiya Y."/>
            <person name="Sato N."/>
            <person name="Nakamura Y."/>
            <person name="Tabata S."/>
            <person name="Ida S."/>
            <person name="Kurokawa K."/>
            <person name="Ohta H."/>
        </authorList>
    </citation>
    <scope>NUCLEOTIDE SEQUENCE [LARGE SCALE GENOMIC DNA]</scope>
    <source>
        <strain evidence="11 12">NIES-2285</strain>
    </source>
</reference>
<evidence type="ECO:0000256" key="3">
    <source>
        <dbReference type="ARBA" id="ARBA00006801"/>
    </source>
</evidence>
<evidence type="ECO:0000259" key="10">
    <source>
        <dbReference type="PROSITE" id="PS51184"/>
    </source>
</evidence>
<accession>A0A0U9HKW2</accession>
<organism evidence="11 12">
    <name type="scientific">Klebsormidium nitens</name>
    <name type="common">Green alga</name>
    <name type="synonym">Ulothrix nitens</name>
    <dbReference type="NCBI Taxonomy" id="105231"/>
    <lineage>
        <taxon>Eukaryota</taxon>
        <taxon>Viridiplantae</taxon>
        <taxon>Streptophyta</taxon>
        <taxon>Klebsormidiophyceae</taxon>
        <taxon>Klebsormidiales</taxon>
        <taxon>Klebsormidiaceae</taxon>
        <taxon>Klebsormidium</taxon>
    </lineage>
</organism>
<evidence type="ECO:0000313" key="11">
    <source>
        <dbReference type="EMBL" id="GAQ89752.1"/>
    </source>
</evidence>
<feature type="compositionally biased region" description="Basic and acidic residues" evidence="9">
    <location>
        <begin position="197"/>
        <end position="207"/>
    </location>
</feature>
<dbReference type="AlphaFoldDB" id="A0A0U9HKW2"/>
<evidence type="ECO:0000256" key="5">
    <source>
        <dbReference type="ARBA" id="ARBA00022964"/>
    </source>
</evidence>
<keyword evidence="6" id="KW-0560">Oxidoreductase</keyword>
<dbReference type="Pfam" id="PF13621">
    <property type="entry name" value="Cupin_8"/>
    <property type="match status" value="1"/>
</dbReference>
<evidence type="ECO:0000256" key="4">
    <source>
        <dbReference type="ARBA" id="ARBA00022723"/>
    </source>
</evidence>
<dbReference type="GO" id="GO:0016706">
    <property type="term" value="F:2-oxoglutarate-dependent dioxygenase activity"/>
    <property type="evidence" value="ECO:0000318"/>
    <property type="project" value="GO_Central"/>
</dbReference>
<feature type="compositionally biased region" description="Polar residues" evidence="9">
    <location>
        <begin position="178"/>
        <end position="188"/>
    </location>
</feature>
<keyword evidence="7" id="KW-0408">Iron</keyword>
<comment type="cofactor">
    <cofactor evidence="1">
        <name>Fe(2+)</name>
        <dbReference type="ChEBI" id="CHEBI:29033"/>
    </cofactor>
</comment>